<proteinExistence type="predicted"/>
<gene>
    <name evidence="1" type="ORF">GCM10011608_43040</name>
</gene>
<reference evidence="1" key="1">
    <citation type="journal article" date="2014" name="Int. J. Syst. Evol. Microbiol.">
        <title>Complete genome sequence of Corynebacterium casei LMG S-19264T (=DSM 44701T), isolated from a smear-ripened cheese.</title>
        <authorList>
            <consortium name="US DOE Joint Genome Institute (JGI-PGF)"/>
            <person name="Walter F."/>
            <person name="Albersmeier A."/>
            <person name="Kalinowski J."/>
            <person name="Ruckert C."/>
        </authorList>
    </citation>
    <scope>NUCLEOTIDE SEQUENCE</scope>
    <source>
        <strain evidence="1">CGMCC 4.7312</strain>
    </source>
</reference>
<protein>
    <recommendedName>
        <fullName evidence="3">TerD family protein</fullName>
    </recommendedName>
</protein>
<dbReference type="AlphaFoldDB" id="A0A917U2G8"/>
<accession>A0A917U2G8</accession>
<evidence type="ECO:0008006" key="3">
    <source>
        <dbReference type="Google" id="ProtNLM"/>
    </source>
</evidence>
<dbReference type="RefSeq" id="WP_189047153.1">
    <property type="nucleotide sequence ID" value="NZ_BMNB01000022.1"/>
</dbReference>
<dbReference type="Proteomes" id="UP000608890">
    <property type="component" value="Unassembled WGS sequence"/>
</dbReference>
<organism evidence="1 2">
    <name type="scientific">Micromonospora sonchi</name>
    <dbReference type="NCBI Taxonomy" id="1763543"/>
    <lineage>
        <taxon>Bacteria</taxon>
        <taxon>Bacillati</taxon>
        <taxon>Actinomycetota</taxon>
        <taxon>Actinomycetes</taxon>
        <taxon>Micromonosporales</taxon>
        <taxon>Micromonosporaceae</taxon>
        <taxon>Micromonospora</taxon>
    </lineage>
</organism>
<evidence type="ECO:0000313" key="2">
    <source>
        <dbReference type="Proteomes" id="UP000608890"/>
    </source>
</evidence>
<keyword evidence="2" id="KW-1185">Reference proteome</keyword>
<evidence type="ECO:0000313" key="1">
    <source>
        <dbReference type="EMBL" id="GGM53554.1"/>
    </source>
</evidence>
<dbReference type="EMBL" id="BMNB01000022">
    <property type="protein sequence ID" value="GGM53554.1"/>
    <property type="molecule type" value="Genomic_DNA"/>
</dbReference>
<sequence>MLEKLIIQKTLRVPASTGAAGDGTPVARQLDAALLDVGFSASRALLEHVGALAPAPAMDLAATVVSAVRELVGDHVQHNAYFIGFPDDVPDTVEFWVERLRAAVLAGGGTATDAQLRDIMVSGGVNLLDLPAYGTYQHTYAELLAVHDDLVAAAGDRLTVLRLGDPAEVEAERLYLALAGSSTPHGEADLAILGELAVACADGMQPTEIPVRENRAVLNGIRLVLGRPLLGVDTTTDVLRLACQVSGGDVSLAAPTRFRAFRRPERRMLLAALNDVVGASPAKLGDVVRYAERWKRLGERLHPHEYDQWPHAQEVFKVARGERRVPNLAGRAEEAIRAGAIGSAVSVLSAAPGLLLRSADRLLRLASAAERAAVVEAVTGALGSASGRVLLSLREHVDNRLTPASARMYASRSRTAWVGPDQRPPLPAGLVAELSSLLDAEISARLPESERPLVVDPEVLDVALPLSGKATEGGFAVLPRGSRALLSGELLRFFMYWRQNSRRTDYDLSVLLLDDEFHPTGQVSWTNFRHGRVVHSGDITDAKDGATEFIDVPLKARGHYVVPQVHIYAGESFDEVAESMFGYQTRARDQRGAPFDARTVRARSQLRGRGRVALPMVFTRGEQGWQAVWLHLYLAGWPSFNRVEDNTFNTADRVRALMERRYLTMSYLLDRWRTRAEVRTWDGRLPDEPVTFVGIEAPQELPAGSEAFTLDRLSELIPE</sequence>
<name>A0A917U2G8_9ACTN</name>
<comment type="caution">
    <text evidence="1">The sequence shown here is derived from an EMBL/GenBank/DDBJ whole genome shotgun (WGS) entry which is preliminary data.</text>
</comment>
<reference evidence="1" key="2">
    <citation type="submission" date="2020-09" db="EMBL/GenBank/DDBJ databases">
        <authorList>
            <person name="Sun Q."/>
            <person name="Zhou Y."/>
        </authorList>
    </citation>
    <scope>NUCLEOTIDE SEQUENCE</scope>
    <source>
        <strain evidence="1">CGMCC 4.7312</strain>
    </source>
</reference>